<sequence>MRRKLKNQGFSAIILLVLIAAISILLIYFYYFKSSGKIEEWVKKYTPQTSKSEQTVVETNVKITKEGFVPQIIKVKIGTEVTWINEDKNSHQVISDLEGLDSDEPLLANDSFSFKFEKTGTFSYYDDLNPQKFKGTVVVE</sequence>
<dbReference type="Proteomes" id="UP000034601">
    <property type="component" value="Unassembled WGS sequence"/>
</dbReference>
<comment type="caution">
    <text evidence="3">The sequence shown here is derived from an EMBL/GenBank/DDBJ whole genome shotgun (WGS) entry which is preliminary data.</text>
</comment>
<dbReference type="SUPFAM" id="SSF49503">
    <property type="entry name" value="Cupredoxins"/>
    <property type="match status" value="1"/>
</dbReference>
<dbReference type="PANTHER" id="PTHR36507:SF1">
    <property type="entry name" value="BLL1555 PROTEIN"/>
    <property type="match status" value="1"/>
</dbReference>
<keyword evidence="1" id="KW-1133">Transmembrane helix</keyword>
<evidence type="ECO:0000313" key="4">
    <source>
        <dbReference type="Proteomes" id="UP000034601"/>
    </source>
</evidence>
<keyword evidence="1" id="KW-0812">Transmembrane</keyword>
<dbReference type="EMBL" id="LCAB01000006">
    <property type="protein sequence ID" value="KKR83332.1"/>
    <property type="molecule type" value="Genomic_DNA"/>
</dbReference>
<dbReference type="Pfam" id="PF13473">
    <property type="entry name" value="Cupredoxin_1"/>
    <property type="match status" value="1"/>
</dbReference>
<evidence type="ECO:0000256" key="1">
    <source>
        <dbReference type="SAM" id="Phobius"/>
    </source>
</evidence>
<evidence type="ECO:0000313" key="3">
    <source>
        <dbReference type="EMBL" id="KKR83332.1"/>
    </source>
</evidence>
<feature type="transmembrane region" description="Helical" evidence="1">
    <location>
        <begin position="12"/>
        <end position="31"/>
    </location>
</feature>
<name>A0A0G0X6R3_9BACT</name>
<accession>A0A0G0X6R3</accession>
<feature type="domain" description="EfeO-type cupredoxin-like" evidence="2">
    <location>
        <begin position="51"/>
        <end position="139"/>
    </location>
</feature>
<proteinExistence type="predicted"/>
<dbReference type="PANTHER" id="PTHR36507">
    <property type="entry name" value="BLL1555 PROTEIN"/>
    <property type="match status" value="1"/>
</dbReference>
<evidence type="ECO:0000259" key="2">
    <source>
        <dbReference type="Pfam" id="PF13473"/>
    </source>
</evidence>
<keyword evidence="1" id="KW-0472">Membrane</keyword>
<gene>
    <name evidence="3" type="ORF">UU29_C0006G0021</name>
</gene>
<dbReference type="Gene3D" id="2.60.40.420">
    <property type="entry name" value="Cupredoxins - blue copper proteins"/>
    <property type="match status" value="1"/>
</dbReference>
<organism evidence="3 4">
    <name type="scientific">Candidatus Daviesbacteria bacterium GW2011_GWA2_40_9</name>
    <dbReference type="NCBI Taxonomy" id="1618424"/>
    <lineage>
        <taxon>Bacteria</taxon>
        <taxon>Candidatus Daviesiibacteriota</taxon>
    </lineage>
</organism>
<reference evidence="3 4" key="1">
    <citation type="journal article" date="2015" name="Nature">
        <title>rRNA introns, odd ribosomes, and small enigmatic genomes across a large radiation of phyla.</title>
        <authorList>
            <person name="Brown C.T."/>
            <person name="Hug L.A."/>
            <person name="Thomas B.C."/>
            <person name="Sharon I."/>
            <person name="Castelle C.J."/>
            <person name="Singh A."/>
            <person name="Wilkins M.J."/>
            <person name="Williams K.H."/>
            <person name="Banfield J.F."/>
        </authorList>
    </citation>
    <scope>NUCLEOTIDE SEQUENCE [LARGE SCALE GENOMIC DNA]</scope>
</reference>
<dbReference type="InterPro" id="IPR028096">
    <property type="entry name" value="EfeO_Cupredoxin"/>
</dbReference>
<dbReference type="InterPro" id="IPR008972">
    <property type="entry name" value="Cupredoxin"/>
</dbReference>
<protein>
    <recommendedName>
        <fullName evidence="2">EfeO-type cupredoxin-like domain-containing protein</fullName>
    </recommendedName>
</protein>
<dbReference type="InterPro" id="IPR052721">
    <property type="entry name" value="ET_Amicyanin"/>
</dbReference>
<dbReference type="AlphaFoldDB" id="A0A0G0X6R3"/>